<accession>A0A3N2QD62</accession>
<dbReference type="OrthoDB" id="980561at2"/>
<dbReference type="SUPFAM" id="SSF53474">
    <property type="entry name" value="alpha/beta-Hydrolases"/>
    <property type="match status" value="1"/>
</dbReference>
<dbReference type="AlphaFoldDB" id="A0A3N2QD62"/>
<evidence type="ECO:0000313" key="1">
    <source>
        <dbReference type="EMBL" id="ROT47605.1"/>
    </source>
</evidence>
<proteinExistence type="predicted"/>
<gene>
    <name evidence="2" type="ORF">EDM02_00870</name>
    <name evidence="1" type="ORF">EDM02_01375</name>
</gene>
<evidence type="ECO:0000313" key="2">
    <source>
        <dbReference type="EMBL" id="ROT47711.1"/>
    </source>
</evidence>
<protein>
    <submittedName>
        <fullName evidence="2">Alpha/beta hydrolase</fullName>
    </submittedName>
</protein>
<organism evidence="2 3">
    <name type="scientific">Candidatus Cardinium hertigii</name>
    <dbReference type="NCBI Taxonomy" id="247481"/>
    <lineage>
        <taxon>Bacteria</taxon>
        <taxon>Pseudomonadati</taxon>
        <taxon>Bacteroidota</taxon>
        <taxon>Cytophagia</taxon>
        <taxon>Cytophagales</taxon>
        <taxon>Amoebophilaceae</taxon>
        <taxon>Candidatus Cardinium</taxon>
    </lineage>
</organism>
<dbReference type="GO" id="GO:0016787">
    <property type="term" value="F:hydrolase activity"/>
    <property type="evidence" value="ECO:0007669"/>
    <property type="project" value="UniProtKB-KW"/>
</dbReference>
<sequence length="417" mass="47170">MKIKKSPWISVFFLQTIFACSQYKQQMDPLKVATPPPVEAATAVTVTNPAFTDGQQEATFGMVLLHGLNMDTREMKALTTALSERYKENILIINSLVREDWNSVDYSIDQQAEMVYKEIVDYLQAHNKDSSSFQLFILGQSQGGVVATRIAELYKQKLNLLGFITHNAPLQGVDVLTRGPFDLLKLCNRAKKGLNIIGTKVDWDLFNLITLATSARWLCPIADCFGYKKLTGARDIFPNSSCMTAVRHYLRNNQQSDAVPGLLIGGYQNDYNRLFKHDIEQYKIEQYIEANKDRDTINEEVNQAIRKLNHDVATFLTGDADGLHDHVVPLKSQLCRGDSLEDLTHIGTQPYQIDMPGNQNITCFVIKDITHCTTLSPVAEKKINKESMMDPHRMLPVLFEFIDKKLEQARVDQSSDC</sequence>
<comment type="caution">
    <text evidence="2">The sequence shown here is derived from an EMBL/GenBank/DDBJ whole genome shotgun (WGS) entry which is preliminary data.</text>
</comment>
<evidence type="ECO:0000313" key="3">
    <source>
        <dbReference type="Proteomes" id="UP000270927"/>
    </source>
</evidence>
<keyword evidence="2" id="KW-0378">Hydrolase</keyword>
<dbReference type="InterPro" id="IPR029058">
    <property type="entry name" value="AB_hydrolase_fold"/>
</dbReference>
<dbReference type="Proteomes" id="UP000270927">
    <property type="component" value="Unassembled WGS sequence"/>
</dbReference>
<dbReference type="RefSeq" id="WP_123662312.1">
    <property type="nucleotide sequence ID" value="NZ_RARA01000016.1"/>
</dbReference>
<reference evidence="2 3" key="1">
    <citation type="submission" date="2018-09" db="EMBL/GenBank/DDBJ databases">
        <title>Comparative Genomics of Wolbachia-Cardinium Dual Endosymbiosis in a Plant-Parasitic Nematode.</title>
        <authorList>
            <person name="Brown A.M.V."/>
            <person name="Wasala S.K."/>
            <person name="Howe D.K."/>
            <person name="Peetz A.B."/>
            <person name="Zasada I.A."/>
            <person name="Denver D.R."/>
        </authorList>
    </citation>
    <scope>NUCLEOTIDE SEQUENCE [LARGE SCALE GENOMIC DNA]</scope>
    <source>
        <strain evidence="2 3">Pp_1</strain>
    </source>
</reference>
<dbReference type="EMBL" id="RARA01000019">
    <property type="protein sequence ID" value="ROT47605.1"/>
    <property type="molecule type" value="Genomic_DNA"/>
</dbReference>
<dbReference type="EMBL" id="RARA01000016">
    <property type="protein sequence ID" value="ROT47711.1"/>
    <property type="molecule type" value="Genomic_DNA"/>
</dbReference>
<keyword evidence="3" id="KW-1185">Reference proteome</keyword>
<dbReference type="Pfam" id="PF02089">
    <property type="entry name" value="Palm_thioest"/>
    <property type="match status" value="1"/>
</dbReference>
<dbReference type="Gene3D" id="3.40.50.1820">
    <property type="entry name" value="alpha/beta hydrolase"/>
    <property type="match status" value="1"/>
</dbReference>
<name>A0A3N2QD62_9BACT</name>
<dbReference type="PROSITE" id="PS51257">
    <property type="entry name" value="PROKAR_LIPOPROTEIN"/>
    <property type="match status" value="1"/>
</dbReference>